<name>A0A3M7T819_BRAPC</name>
<keyword evidence="1" id="KW-0472">Membrane</keyword>
<feature type="transmembrane region" description="Helical" evidence="1">
    <location>
        <begin position="42"/>
        <end position="63"/>
    </location>
</feature>
<evidence type="ECO:0000313" key="2">
    <source>
        <dbReference type="EMBL" id="RNA44027.1"/>
    </source>
</evidence>
<dbReference type="AlphaFoldDB" id="A0A3M7T819"/>
<accession>A0A3M7T819</accession>
<keyword evidence="1" id="KW-0812">Transmembrane</keyword>
<keyword evidence="3" id="KW-1185">Reference proteome</keyword>
<gene>
    <name evidence="2" type="ORF">BpHYR1_046230</name>
</gene>
<dbReference type="EMBL" id="REGN01000164">
    <property type="protein sequence ID" value="RNA44027.1"/>
    <property type="molecule type" value="Genomic_DNA"/>
</dbReference>
<evidence type="ECO:0000256" key="1">
    <source>
        <dbReference type="SAM" id="Phobius"/>
    </source>
</evidence>
<dbReference type="Proteomes" id="UP000276133">
    <property type="component" value="Unassembled WGS sequence"/>
</dbReference>
<reference evidence="2 3" key="1">
    <citation type="journal article" date="2018" name="Sci. Rep.">
        <title>Genomic signatures of local adaptation to the degree of environmental predictability in rotifers.</title>
        <authorList>
            <person name="Franch-Gras L."/>
            <person name="Hahn C."/>
            <person name="Garcia-Roger E.M."/>
            <person name="Carmona M.J."/>
            <person name="Serra M."/>
            <person name="Gomez A."/>
        </authorList>
    </citation>
    <scope>NUCLEOTIDE SEQUENCE [LARGE SCALE GENOMIC DNA]</scope>
    <source>
        <strain evidence="2">HYR1</strain>
    </source>
</reference>
<protein>
    <submittedName>
        <fullName evidence="2">Uncharacterized protein</fullName>
    </submittedName>
</protein>
<evidence type="ECO:0000313" key="3">
    <source>
        <dbReference type="Proteomes" id="UP000276133"/>
    </source>
</evidence>
<keyword evidence="1" id="KW-1133">Transmembrane helix</keyword>
<sequence>MNNQEHYEEEVLRGSFRMHLTAPDSENELRHGKSRIEPKSAFYIYLGTSSICITMALFLLNIIRSSANRNSAIQRKIEINTNINKTLFKCLSFIYLFEIGLSNQTRSQHNLTVKQLNGRTVEQGCIQHQSELFQFLNSAFGSVRDKFSLVIWSLDPRLL</sequence>
<proteinExistence type="predicted"/>
<organism evidence="2 3">
    <name type="scientific">Brachionus plicatilis</name>
    <name type="common">Marine rotifer</name>
    <name type="synonym">Brachionus muelleri</name>
    <dbReference type="NCBI Taxonomy" id="10195"/>
    <lineage>
        <taxon>Eukaryota</taxon>
        <taxon>Metazoa</taxon>
        <taxon>Spiralia</taxon>
        <taxon>Gnathifera</taxon>
        <taxon>Rotifera</taxon>
        <taxon>Eurotatoria</taxon>
        <taxon>Monogononta</taxon>
        <taxon>Pseudotrocha</taxon>
        <taxon>Ploima</taxon>
        <taxon>Brachionidae</taxon>
        <taxon>Brachionus</taxon>
    </lineage>
</organism>
<comment type="caution">
    <text evidence="2">The sequence shown here is derived from an EMBL/GenBank/DDBJ whole genome shotgun (WGS) entry which is preliminary data.</text>
</comment>